<gene>
    <name evidence="2" type="ORF">MAPG_11454</name>
</gene>
<reference evidence="2" key="2">
    <citation type="submission" date="2010-05" db="EMBL/GenBank/DDBJ databases">
        <title>The Genome Sequence of Magnaporthe poae strain ATCC 64411.</title>
        <authorList>
            <consortium name="The Broad Institute Genome Sequencing Platform"/>
            <consortium name="Broad Institute Genome Sequencing Center for Infectious Disease"/>
            <person name="Ma L.-J."/>
            <person name="Dead R."/>
            <person name="Young S."/>
            <person name="Zeng Q."/>
            <person name="Koehrsen M."/>
            <person name="Alvarado L."/>
            <person name="Berlin A."/>
            <person name="Chapman S.B."/>
            <person name="Chen Z."/>
            <person name="Freedman E."/>
            <person name="Gellesch M."/>
            <person name="Goldberg J."/>
            <person name="Griggs A."/>
            <person name="Gujja S."/>
            <person name="Heilman E.R."/>
            <person name="Heiman D."/>
            <person name="Hepburn T."/>
            <person name="Howarth C."/>
            <person name="Jen D."/>
            <person name="Larson L."/>
            <person name="Mehta T."/>
            <person name="Neiman D."/>
            <person name="Pearson M."/>
            <person name="Roberts A."/>
            <person name="Saif S."/>
            <person name="Shea T."/>
            <person name="Shenoy N."/>
            <person name="Sisk P."/>
            <person name="Stolte C."/>
            <person name="Sykes S."/>
            <person name="Walk T."/>
            <person name="White J."/>
            <person name="Yandava C."/>
            <person name="Haas B."/>
            <person name="Nusbaum C."/>
            <person name="Birren B."/>
        </authorList>
    </citation>
    <scope>NUCLEOTIDE SEQUENCE</scope>
    <source>
        <strain evidence="2">ATCC 64411</strain>
    </source>
</reference>
<protein>
    <submittedName>
        <fullName evidence="2 3">Uncharacterized protein</fullName>
    </submittedName>
</protein>
<reference evidence="4" key="1">
    <citation type="submission" date="2010-05" db="EMBL/GenBank/DDBJ databases">
        <title>The genome sequence of Magnaporthe poae strain ATCC 64411.</title>
        <authorList>
            <person name="Ma L.-J."/>
            <person name="Dead R."/>
            <person name="Young S."/>
            <person name="Zeng Q."/>
            <person name="Koehrsen M."/>
            <person name="Alvarado L."/>
            <person name="Berlin A."/>
            <person name="Chapman S.B."/>
            <person name="Chen Z."/>
            <person name="Freedman E."/>
            <person name="Gellesch M."/>
            <person name="Goldberg J."/>
            <person name="Griggs A."/>
            <person name="Gujja S."/>
            <person name="Heilman E.R."/>
            <person name="Heiman D."/>
            <person name="Hepburn T."/>
            <person name="Howarth C."/>
            <person name="Jen D."/>
            <person name="Larson L."/>
            <person name="Mehta T."/>
            <person name="Neiman D."/>
            <person name="Pearson M."/>
            <person name="Roberts A."/>
            <person name="Saif S."/>
            <person name="Shea T."/>
            <person name="Shenoy N."/>
            <person name="Sisk P."/>
            <person name="Stolte C."/>
            <person name="Sykes S."/>
            <person name="Walk T."/>
            <person name="White J."/>
            <person name="Yandava C."/>
            <person name="Haas B."/>
            <person name="Nusbaum C."/>
            <person name="Birren B."/>
        </authorList>
    </citation>
    <scope>NUCLEOTIDE SEQUENCE [LARGE SCALE GENOMIC DNA]</scope>
    <source>
        <strain evidence="4">ATCC 64411 / 73-15</strain>
    </source>
</reference>
<evidence type="ECO:0000313" key="3">
    <source>
        <dbReference type="EnsemblFungi" id="MAPG_11454T0"/>
    </source>
</evidence>
<feature type="region of interest" description="Disordered" evidence="1">
    <location>
        <begin position="342"/>
        <end position="363"/>
    </location>
</feature>
<evidence type="ECO:0000256" key="1">
    <source>
        <dbReference type="SAM" id="MobiDB-lite"/>
    </source>
</evidence>
<dbReference type="OrthoDB" id="5346581at2759"/>
<accession>A0A0C4EFB4</accession>
<dbReference type="EMBL" id="GL876981">
    <property type="protein sequence ID" value="KLU92509.1"/>
    <property type="molecule type" value="Genomic_DNA"/>
</dbReference>
<dbReference type="AlphaFoldDB" id="A0A0C4EFB4"/>
<evidence type="ECO:0000313" key="2">
    <source>
        <dbReference type="EMBL" id="KLU92509.1"/>
    </source>
</evidence>
<dbReference type="OMA" id="RKSFHNN"/>
<evidence type="ECO:0000313" key="4">
    <source>
        <dbReference type="Proteomes" id="UP000011715"/>
    </source>
</evidence>
<dbReference type="eggNOG" id="ENOG502SRFT">
    <property type="taxonomic scope" value="Eukaryota"/>
</dbReference>
<dbReference type="VEuPathDB" id="FungiDB:MAPG_11454"/>
<sequence>MANQSRMQKSSVKILDDHHREILCRAISNVLSTQAAETAYAQVVDGLPLRDVAVVRHPRMISLHPISNCHYQLCPGVVEKVQEFRDGFSPEALTFESMVLLAYQAAGPKSKAFGTRLIELVALAVHQVAVLLFNLDTSLHKGDGITEWAPSKDDWLFWEKHPNGPLPTLLHHQWYTDFEQYPEGVADMVGFWAESQILGGVVLFDRRPKDIGGEADAVYWHPGRRDATYRICKLLPDQKQKLLDFLIATEPQEAPPLPLLPGGENLIRVDPEEPIAETGIFRHIWERKEPPLSTAIDARMKDVLDPGDFPTVADWRAAAARGWARKRKAERAYDLEMTAREKAAGRKPEGREMVYRERPADSY</sequence>
<dbReference type="Proteomes" id="UP000011715">
    <property type="component" value="Unassembled WGS sequence"/>
</dbReference>
<proteinExistence type="predicted"/>
<keyword evidence="4" id="KW-1185">Reference proteome</keyword>
<organism evidence="3 4">
    <name type="scientific">Magnaporthiopsis poae (strain ATCC 64411 / 73-15)</name>
    <name type="common">Kentucky bluegrass fungus</name>
    <name type="synonym">Magnaporthe poae</name>
    <dbReference type="NCBI Taxonomy" id="644358"/>
    <lineage>
        <taxon>Eukaryota</taxon>
        <taxon>Fungi</taxon>
        <taxon>Dikarya</taxon>
        <taxon>Ascomycota</taxon>
        <taxon>Pezizomycotina</taxon>
        <taxon>Sordariomycetes</taxon>
        <taxon>Sordariomycetidae</taxon>
        <taxon>Magnaporthales</taxon>
        <taxon>Magnaporthaceae</taxon>
        <taxon>Magnaporthiopsis</taxon>
    </lineage>
</organism>
<reference evidence="2" key="3">
    <citation type="submission" date="2011-03" db="EMBL/GenBank/DDBJ databases">
        <title>Annotation of Magnaporthe poae ATCC 64411.</title>
        <authorList>
            <person name="Ma L.-J."/>
            <person name="Dead R."/>
            <person name="Young S.K."/>
            <person name="Zeng Q."/>
            <person name="Gargeya S."/>
            <person name="Fitzgerald M."/>
            <person name="Haas B."/>
            <person name="Abouelleil A."/>
            <person name="Alvarado L."/>
            <person name="Arachchi H.M."/>
            <person name="Berlin A."/>
            <person name="Brown A."/>
            <person name="Chapman S.B."/>
            <person name="Chen Z."/>
            <person name="Dunbar C."/>
            <person name="Freedman E."/>
            <person name="Gearin G."/>
            <person name="Gellesch M."/>
            <person name="Goldberg J."/>
            <person name="Griggs A."/>
            <person name="Gujja S."/>
            <person name="Heiman D."/>
            <person name="Howarth C."/>
            <person name="Larson L."/>
            <person name="Lui A."/>
            <person name="MacDonald P.J.P."/>
            <person name="Mehta T."/>
            <person name="Montmayeur A."/>
            <person name="Murphy C."/>
            <person name="Neiman D."/>
            <person name="Pearson M."/>
            <person name="Priest M."/>
            <person name="Roberts A."/>
            <person name="Saif S."/>
            <person name="Shea T."/>
            <person name="Shenoy N."/>
            <person name="Sisk P."/>
            <person name="Stolte C."/>
            <person name="Sykes S."/>
            <person name="Yandava C."/>
            <person name="Wortman J."/>
            <person name="Nusbaum C."/>
            <person name="Birren B."/>
        </authorList>
    </citation>
    <scope>NUCLEOTIDE SEQUENCE</scope>
    <source>
        <strain evidence="2">ATCC 64411</strain>
    </source>
</reference>
<dbReference type="EMBL" id="ADBL01002824">
    <property type="status" value="NOT_ANNOTATED_CDS"/>
    <property type="molecule type" value="Genomic_DNA"/>
</dbReference>
<dbReference type="EnsemblFungi" id="MAPG_11454T0">
    <property type="protein sequence ID" value="MAPG_11454T0"/>
    <property type="gene ID" value="MAPG_11454"/>
</dbReference>
<reference evidence="3" key="4">
    <citation type="journal article" date="2015" name="G3 (Bethesda)">
        <title>Genome sequences of three phytopathogenic species of the Magnaporthaceae family of fungi.</title>
        <authorList>
            <person name="Okagaki L.H."/>
            <person name="Nunes C.C."/>
            <person name="Sailsbery J."/>
            <person name="Clay B."/>
            <person name="Brown D."/>
            <person name="John T."/>
            <person name="Oh Y."/>
            <person name="Young N."/>
            <person name="Fitzgerald M."/>
            <person name="Haas B.J."/>
            <person name="Zeng Q."/>
            <person name="Young S."/>
            <person name="Adiconis X."/>
            <person name="Fan L."/>
            <person name="Levin J.Z."/>
            <person name="Mitchell T.K."/>
            <person name="Okubara P.A."/>
            <person name="Farman M.L."/>
            <person name="Kohn L.M."/>
            <person name="Birren B."/>
            <person name="Ma L.-J."/>
            <person name="Dean R.A."/>
        </authorList>
    </citation>
    <scope>NUCLEOTIDE SEQUENCE</scope>
    <source>
        <strain evidence="3">ATCC 64411 / 73-15</strain>
    </source>
</reference>
<name>A0A0C4EFB4_MAGP6</name>
<reference evidence="3" key="5">
    <citation type="submission" date="2015-06" db="UniProtKB">
        <authorList>
            <consortium name="EnsemblFungi"/>
        </authorList>
    </citation>
    <scope>IDENTIFICATION</scope>
    <source>
        <strain evidence="3">ATCC 64411</strain>
    </source>
</reference>